<feature type="binding site" evidence="8">
    <location>
        <position position="192"/>
    </location>
    <ligand>
        <name>Zn(2+)</name>
        <dbReference type="ChEBI" id="CHEBI:29105"/>
    </ligand>
</feature>
<feature type="binding site" evidence="7">
    <location>
        <position position="248"/>
    </location>
    <ligand>
        <name>substrate</name>
    </ligand>
</feature>
<comment type="cofactor">
    <cofactor evidence="8">
        <name>a divalent metal cation</name>
        <dbReference type="ChEBI" id="CHEBI:60240"/>
    </cofactor>
    <text evidence="8">Binds 1 divalent metal cation per subunit.</text>
</comment>
<feature type="binding site" evidence="7">
    <location>
        <position position="224"/>
    </location>
    <ligand>
        <name>substrate</name>
    </ligand>
</feature>
<gene>
    <name evidence="10" type="primary">nagA</name>
    <name evidence="10" type="ORF">FRZ67_10560</name>
</gene>
<feature type="active site" description="Proton donor/acceptor" evidence="6">
    <location>
        <position position="270"/>
    </location>
</feature>
<dbReference type="GO" id="GO:0006046">
    <property type="term" value="P:N-acetylglucosamine catabolic process"/>
    <property type="evidence" value="ECO:0007669"/>
    <property type="project" value="TreeGrafter"/>
</dbReference>
<evidence type="ECO:0000256" key="5">
    <source>
        <dbReference type="PIRNR" id="PIRNR038994"/>
    </source>
</evidence>
<keyword evidence="4 5" id="KW-0119">Carbohydrate metabolism</keyword>
<dbReference type="OrthoDB" id="9776488at2"/>
<dbReference type="KEGG" id="pgin:FRZ67_10560"/>
<dbReference type="EC" id="3.5.1.25" evidence="10"/>
<feature type="binding site" evidence="7">
    <location>
        <position position="138"/>
    </location>
    <ligand>
        <name>substrate</name>
    </ligand>
</feature>
<evidence type="ECO:0000256" key="3">
    <source>
        <dbReference type="ARBA" id="ARBA00022801"/>
    </source>
</evidence>
<evidence type="ECO:0000256" key="8">
    <source>
        <dbReference type="PIRSR" id="PIRSR038994-3"/>
    </source>
</evidence>
<dbReference type="InterPro" id="IPR032466">
    <property type="entry name" value="Metal_Hydrolase"/>
</dbReference>
<comment type="similarity">
    <text evidence="1 5">Belongs to the metallo-dependent hydrolases superfamily. NagA family.</text>
</comment>
<dbReference type="Pfam" id="PF01979">
    <property type="entry name" value="Amidohydro_1"/>
    <property type="match status" value="1"/>
</dbReference>
<evidence type="ECO:0000313" key="11">
    <source>
        <dbReference type="Proteomes" id="UP000321533"/>
    </source>
</evidence>
<sequence length="364" mass="40015">MIYKASLIFTGQEMLQEHAMLVKDGVIETIMPKAEINTQEEIVELGNVILLPAFIDIQLYGAFGRLLSEYPDIETISGIVKYCAEGGAAYCLPTVATNTYDTIFHCIDALKSYWQQGGKSVIGLHVEGPWINPAKRGAHREEWIFSPTIAQAKELLDYGNGIIKIITLAPECVSQEVIDLIRSYNIIISAGHSNATYEQATGAFEKGLNLTTHLFNAMSPLQHRAPGLVGAVFNHPKVLCSIVPDGHHVDFSAIQIAKKIMGNRLFVITDAVTETSQGYYKHQLDGDKYTSNGILSGSALTMYKAFQNLTQHCGIDTEEAIRMCSLYPAMALGMQNKIGVLKQGAKADIIVVDKNFQFLKLINS</sequence>
<feature type="binding site" evidence="8">
    <location>
        <position position="127"/>
    </location>
    <ligand>
        <name>Zn(2+)</name>
        <dbReference type="ChEBI" id="CHEBI:29105"/>
    </ligand>
</feature>
<keyword evidence="3 5" id="KW-0378">Hydrolase</keyword>
<dbReference type="InterPro" id="IPR003764">
    <property type="entry name" value="GlcNAc_6-P_deAcase"/>
</dbReference>
<evidence type="ECO:0000256" key="2">
    <source>
        <dbReference type="ARBA" id="ARBA00022723"/>
    </source>
</evidence>
<dbReference type="RefSeq" id="WP_147189519.1">
    <property type="nucleotide sequence ID" value="NZ_CP042435.1"/>
</dbReference>
<keyword evidence="11" id="KW-1185">Reference proteome</keyword>
<evidence type="ECO:0000256" key="6">
    <source>
        <dbReference type="PIRSR" id="PIRSR038994-1"/>
    </source>
</evidence>
<evidence type="ECO:0000259" key="9">
    <source>
        <dbReference type="Pfam" id="PF01979"/>
    </source>
</evidence>
<feature type="binding site" evidence="7">
    <location>
        <begin position="295"/>
        <end position="297"/>
    </location>
    <ligand>
        <name>substrate</name>
    </ligand>
</feature>
<accession>A0A5B8V8P3</accession>
<dbReference type="Pfam" id="PF22643">
    <property type="entry name" value="NagA_N"/>
    <property type="match status" value="1"/>
</dbReference>
<proteinExistence type="inferred from homology"/>
<dbReference type="Gene3D" id="2.30.40.10">
    <property type="entry name" value="Urease, subunit C, domain 1"/>
    <property type="match status" value="1"/>
</dbReference>
<keyword evidence="2 8" id="KW-0479">Metal-binding</keyword>
<dbReference type="SUPFAM" id="SSF51338">
    <property type="entry name" value="Composite domain of metallo-dependent hydrolases"/>
    <property type="match status" value="1"/>
</dbReference>
<dbReference type="GO" id="GO:0046872">
    <property type="term" value="F:metal ion binding"/>
    <property type="evidence" value="ECO:0007669"/>
    <property type="project" value="UniProtKB-KW"/>
</dbReference>
<feature type="binding site" evidence="7">
    <location>
        <begin position="216"/>
        <end position="217"/>
    </location>
    <ligand>
        <name>substrate</name>
    </ligand>
</feature>
<evidence type="ECO:0000256" key="7">
    <source>
        <dbReference type="PIRSR" id="PIRSR038994-2"/>
    </source>
</evidence>
<dbReference type="EMBL" id="CP042435">
    <property type="protein sequence ID" value="QEC67712.1"/>
    <property type="molecule type" value="Genomic_DNA"/>
</dbReference>
<dbReference type="PANTHER" id="PTHR11113">
    <property type="entry name" value="N-ACETYLGLUCOSAMINE-6-PHOSPHATE DEACETYLASE"/>
    <property type="match status" value="1"/>
</dbReference>
<dbReference type="InterPro" id="IPR006680">
    <property type="entry name" value="Amidohydro-rel"/>
</dbReference>
<organism evidence="10 11">
    <name type="scientific">Panacibacter ginsenosidivorans</name>
    <dbReference type="NCBI Taxonomy" id="1813871"/>
    <lineage>
        <taxon>Bacteria</taxon>
        <taxon>Pseudomonadati</taxon>
        <taxon>Bacteroidota</taxon>
        <taxon>Chitinophagia</taxon>
        <taxon>Chitinophagales</taxon>
        <taxon>Chitinophagaceae</taxon>
        <taxon>Panacibacter</taxon>
    </lineage>
</organism>
<feature type="domain" description="Amidohydrolase-related" evidence="9">
    <location>
        <begin position="49"/>
        <end position="358"/>
    </location>
</feature>
<reference evidence="10 11" key="1">
    <citation type="journal article" date="2016" name="Int. J. Syst. Evol. Microbiol.">
        <title>Panacibacter ginsenosidivorans gen. nov., sp. nov., with ginsenoside converting activity isolated from soil of a ginseng field.</title>
        <authorList>
            <person name="Siddiqi M.Z."/>
            <person name="Muhammad Shafi S."/>
            <person name="Choi K.D."/>
            <person name="Im W.T."/>
        </authorList>
    </citation>
    <scope>NUCLEOTIDE SEQUENCE [LARGE SCALE GENOMIC DNA]</scope>
    <source>
        <strain evidence="10 11">Gsoil1550</strain>
    </source>
</reference>
<dbReference type="GO" id="GO:0008448">
    <property type="term" value="F:N-acetylglucosamine-6-phosphate deacetylase activity"/>
    <property type="evidence" value="ECO:0007669"/>
    <property type="project" value="UniProtKB-EC"/>
</dbReference>
<dbReference type="NCBIfam" id="TIGR00221">
    <property type="entry name" value="nagA"/>
    <property type="match status" value="1"/>
</dbReference>
<name>A0A5B8V8P3_9BACT</name>
<feature type="binding site" evidence="8">
    <location>
        <position position="213"/>
    </location>
    <ligand>
        <name>Zn(2+)</name>
        <dbReference type="ChEBI" id="CHEBI:29105"/>
    </ligand>
</feature>
<evidence type="ECO:0000313" key="10">
    <source>
        <dbReference type="EMBL" id="QEC67712.1"/>
    </source>
</evidence>
<protein>
    <submittedName>
        <fullName evidence="10">N-acetylglucosamine-6-phosphate deacetylase</fullName>
        <ecNumber evidence="10">3.5.1.25</ecNumber>
    </submittedName>
</protein>
<dbReference type="InterPro" id="IPR011059">
    <property type="entry name" value="Metal-dep_hydrolase_composite"/>
</dbReference>
<evidence type="ECO:0000256" key="4">
    <source>
        <dbReference type="ARBA" id="ARBA00023277"/>
    </source>
</evidence>
<evidence type="ECO:0000256" key="1">
    <source>
        <dbReference type="ARBA" id="ARBA00010716"/>
    </source>
</evidence>
<dbReference type="PIRSF" id="PIRSF038994">
    <property type="entry name" value="NagA"/>
    <property type="match status" value="1"/>
</dbReference>
<dbReference type="PANTHER" id="PTHR11113:SF14">
    <property type="entry name" value="N-ACETYLGLUCOSAMINE-6-PHOSPHATE DEACETYLASE"/>
    <property type="match status" value="1"/>
</dbReference>
<dbReference type="Gene3D" id="3.20.20.140">
    <property type="entry name" value="Metal-dependent hydrolases"/>
    <property type="match status" value="1"/>
</dbReference>
<dbReference type="SUPFAM" id="SSF51556">
    <property type="entry name" value="Metallo-dependent hydrolases"/>
    <property type="match status" value="1"/>
</dbReference>
<dbReference type="AlphaFoldDB" id="A0A5B8V8P3"/>
<dbReference type="Proteomes" id="UP000321533">
    <property type="component" value="Chromosome"/>
</dbReference>